<organism evidence="1 2">
    <name type="scientific">Actinoplanes teichomyceticus</name>
    <dbReference type="NCBI Taxonomy" id="1867"/>
    <lineage>
        <taxon>Bacteria</taxon>
        <taxon>Bacillati</taxon>
        <taxon>Actinomycetota</taxon>
        <taxon>Actinomycetes</taxon>
        <taxon>Micromonosporales</taxon>
        <taxon>Micromonosporaceae</taxon>
        <taxon>Actinoplanes</taxon>
    </lineage>
</organism>
<evidence type="ECO:0000313" key="1">
    <source>
        <dbReference type="EMBL" id="TWG12534.1"/>
    </source>
</evidence>
<comment type="caution">
    <text evidence="1">The sequence shown here is derived from an EMBL/GenBank/DDBJ whole genome shotgun (WGS) entry which is preliminary data.</text>
</comment>
<dbReference type="OrthoDB" id="3624112at2"/>
<dbReference type="EMBL" id="VIWY01000005">
    <property type="protein sequence ID" value="TWG12534.1"/>
    <property type="molecule type" value="Genomic_DNA"/>
</dbReference>
<dbReference type="RefSeq" id="WP_145831022.1">
    <property type="nucleotide sequence ID" value="NZ_BOMX01000095.1"/>
</dbReference>
<keyword evidence="2" id="KW-1185">Reference proteome</keyword>
<name>A0A561VLP6_ACTTI</name>
<gene>
    <name evidence="1" type="ORF">FHX34_105401</name>
</gene>
<dbReference type="AlphaFoldDB" id="A0A561VLP6"/>
<protein>
    <submittedName>
        <fullName evidence="1">Uncharacterized protein</fullName>
    </submittedName>
</protein>
<dbReference type="InterPro" id="IPR043863">
    <property type="entry name" value="DUF5825"/>
</dbReference>
<evidence type="ECO:0000313" key="2">
    <source>
        <dbReference type="Proteomes" id="UP000320239"/>
    </source>
</evidence>
<dbReference type="Proteomes" id="UP000320239">
    <property type="component" value="Unassembled WGS sequence"/>
</dbReference>
<accession>A0A561VLP6</accession>
<sequence length="191" mass="22184">MRRHLTVAPPAPAGERVRELYRGGIRSVALDEPISLRSPEPRDLHALDFVRVATARGLLVRWHLRTGRRADPELVARDLTHLQPPASLDGRGSQERLREWHRRFYIGRCVWRRGPGFVQIRDRRDGVLQLFDLSEDDYVRAVLQLEQQRAAEVDPQVLDAMRDERLVLRLGDLDWWAPALIDRWPVPSMVL</sequence>
<dbReference type="Pfam" id="PF19142">
    <property type="entry name" value="DUF5825"/>
    <property type="match status" value="1"/>
</dbReference>
<reference evidence="1 2" key="1">
    <citation type="submission" date="2019-06" db="EMBL/GenBank/DDBJ databases">
        <title>Sequencing the genomes of 1000 actinobacteria strains.</title>
        <authorList>
            <person name="Klenk H.-P."/>
        </authorList>
    </citation>
    <scope>NUCLEOTIDE SEQUENCE [LARGE SCALE GENOMIC DNA]</scope>
    <source>
        <strain evidence="1 2">DSM 43866</strain>
    </source>
</reference>
<proteinExistence type="predicted"/>